<feature type="chain" id="PRO_5002260084" evidence="1">
    <location>
        <begin position="21"/>
        <end position="85"/>
    </location>
</feature>
<feature type="signal peptide" evidence="1">
    <location>
        <begin position="1"/>
        <end position="20"/>
    </location>
</feature>
<protein>
    <submittedName>
        <fullName evidence="2">Uncharacterized protein</fullName>
    </submittedName>
</protein>
<dbReference type="AlphaFoldDB" id="A0A0D3DX91"/>
<reference evidence="2 3" key="1">
    <citation type="journal article" date="2014" name="Genome Biol.">
        <title>Transcriptome and methylome profiling reveals relics of genome dominance in the mesopolyploid Brassica oleracea.</title>
        <authorList>
            <person name="Parkin I.A."/>
            <person name="Koh C."/>
            <person name="Tang H."/>
            <person name="Robinson S.J."/>
            <person name="Kagale S."/>
            <person name="Clarke W.E."/>
            <person name="Town C.D."/>
            <person name="Nixon J."/>
            <person name="Krishnakumar V."/>
            <person name="Bidwell S.L."/>
            <person name="Denoeud F."/>
            <person name="Belcram H."/>
            <person name="Links M.G."/>
            <person name="Just J."/>
            <person name="Clarke C."/>
            <person name="Bender T."/>
            <person name="Huebert T."/>
            <person name="Mason A.S."/>
            <person name="Pires J.C."/>
            <person name="Barker G."/>
            <person name="Moore J."/>
            <person name="Walley P.G."/>
            <person name="Manoli S."/>
            <person name="Batley J."/>
            <person name="Edwards D."/>
            <person name="Nelson M.N."/>
            <person name="Wang X."/>
            <person name="Paterson A.H."/>
            <person name="King G."/>
            <person name="Bancroft I."/>
            <person name="Chalhoub B."/>
            <person name="Sharpe A.G."/>
        </authorList>
    </citation>
    <scope>NUCLEOTIDE SEQUENCE</scope>
    <source>
        <strain evidence="2 3">cv. TO1000</strain>
    </source>
</reference>
<dbReference type="Gramene" id="Bo8g106410.1">
    <property type="protein sequence ID" value="Bo8g106410.1"/>
    <property type="gene ID" value="Bo8g106410"/>
</dbReference>
<accession>A0A0D3DX91</accession>
<keyword evidence="1" id="KW-0732">Signal</keyword>
<dbReference type="HOGENOM" id="CLU_2515792_0_0_1"/>
<keyword evidence="3" id="KW-1185">Reference proteome</keyword>
<name>A0A0D3DX91_BRAOL</name>
<organism evidence="2 3">
    <name type="scientific">Brassica oleracea var. oleracea</name>
    <dbReference type="NCBI Taxonomy" id="109376"/>
    <lineage>
        <taxon>Eukaryota</taxon>
        <taxon>Viridiplantae</taxon>
        <taxon>Streptophyta</taxon>
        <taxon>Embryophyta</taxon>
        <taxon>Tracheophyta</taxon>
        <taxon>Spermatophyta</taxon>
        <taxon>Magnoliopsida</taxon>
        <taxon>eudicotyledons</taxon>
        <taxon>Gunneridae</taxon>
        <taxon>Pentapetalae</taxon>
        <taxon>rosids</taxon>
        <taxon>malvids</taxon>
        <taxon>Brassicales</taxon>
        <taxon>Brassicaceae</taxon>
        <taxon>Brassiceae</taxon>
        <taxon>Brassica</taxon>
    </lineage>
</organism>
<proteinExistence type="predicted"/>
<evidence type="ECO:0000256" key="1">
    <source>
        <dbReference type="SAM" id="SignalP"/>
    </source>
</evidence>
<evidence type="ECO:0000313" key="3">
    <source>
        <dbReference type="Proteomes" id="UP000032141"/>
    </source>
</evidence>
<dbReference type="Proteomes" id="UP000032141">
    <property type="component" value="Chromosome C8"/>
</dbReference>
<dbReference type="EnsemblPlants" id="Bo8g106410.1">
    <property type="protein sequence ID" value="Bo8g106410.1"/>
    <property type="gene ID" value="Bo8g106410"/>
</dbReference>
<reference evidence="2" key="2">
    <citation type="submission" date="2015-03" db="UniProtKB">
        <authorList>
            <consortium name="EnsemblPlants"/>
        </authorList>
    </citation>
    <scope>IDENTIFICATION</scope>
</reference>
<evidence type="ECO:0000313" key="2">
    <source>
        <dbReference type="EnsemblPlants" id="Bo8g106410.1"/>
    </source>
</evidence>
<sequence length="85" mass="9602">MNGSCVFLAAQSLCHKLVLSDLIMYGVIDDQGNEKQHSIPYDQKHEDMRMRRSEALEEIKSWGTAMAPGDSYNFCGLATVYKDEI</sequence>